<proteinExistence type="inferred from homology"/>
<reference evidence="4" key="1">
    <citation type="journal article" date="2018" name="Front. Microbiol.">
        <title>Genome-Based Analysis Reveals the Taxonomy and Diversity of the Family Idiomarinaceae.</title>
        <authorList>
            <person name="Liu Y."/>
            <person name="Lai Q."/>
            <person name="Shao Z."/>
        </authorList>
    </citation>
    <scope>NUCLEOTIDE SEQUENCE [LARGE SCALE GENOMIC DNA]</scope>
    <source>
        <strain evidence="4">c121</strain>
    </source>
</reference>
<dbReference type="Proteomes" id="UP000287022">
    <property type="component" value="Unassembled WGS sequence"/>
</dbReference>
<sequence length="386" mass="42313">MAHPNASLAAFEQLWQQHHWPELVKAQLSYPDIAPVLEQLAQQPAVTQQVIGQSYLGTPIHRLSIGHGPIVVLAWTQMHGDESTATAAVLDWLQLLAQDHVGDLPKQWQSLLTLHVIPMLNPDGAARGTRENAQAIDINRDAMAQQSPEGRLLADQVKTLTPTLAFNLHDQNPYYAAGQDGEPATIAFLAPAYHPDKHVDAARLKAKQLIACMAQALSYWLPEAVGRYDDTYSERSFGDAIAGLGASTILIESGAHRHDPYRQIARRMNVMALQAGLSAWLSGVYQSYSLADYYAIPDNVSDGYVDVMIHQLTFDDGQHQPFTADVGIVAQDQGYYVDFVGDARGQRGLTEYDGTALTYRQPLKLGAAADELLTLVGGAVLLDRNW</sequence>
<dbReference type="SUPFAM" id="SSF53187">
    <property type="entry name" value="Zn-dependent exopeptidases"/>
    <property type="match status" value="1"/>
</dbReference>
<evidence type="ECO:0000313" key="4">
    <source>
        <dbReference type="Proteomes" id="UP000287022"/>
    </source>
</evidence>
<dbReference type="InterPro" id="IPR000834">
    <property type="entry name" value="Peptidase_M14"/>
</dbReference>
<comment type="similarity">
    <text evidence="1">Belongs to the peptidase M14 family.</text>
</comment>
<comment type="caution">
    <text evidence="1">Lacks conserved residue(s) required for the propagation of feature annotation.</text>
</comment>
<dbReference type="Pfam" id="PF00246">
    <property type="entry name" value="Peptidase_M14"/>
    <property type="match status" value="1"/>
</dbReference>
<evidence type="ECO:0000256" key="1">
    <source>
        <dbReference type="PROSITE-ProRule" id="PRU01379"/>
    </source>
</evidence>
<evidence type="ECO:0000313" key="3">
    <source>
        <dbReference type="EMBL" id="RUO74885.1"/>
    </source>
</evidence>
<gene>
    <name evidence="3" type="ORF">CWI80_06020</name>
</gene>
<dbReference type="RefSeq" id="WP_051206996.1">
    <property type="nucleotide sequence ID" value="NZ_PIQE01000001.1"/>
</dbReference>
<dbReference type="PROSITE" id="PS52035">
    <property type="entry name" value="PEPTIDASE_M14"/>
    <property type="match status" value="1"/>
</dbReference>
<dbReference type="STRING" id="1122124.GCA_000423165_00208"/>
<dbReference type="EMBL" id="PIQE01000001">
    <property type="protein sequence ID" value="RUO74885.1"/>
    <property type="molecule type" value="Genomic_DNA"/>
</dbReference>
<dbReference type="GO" id="GO:0004181">
    <property type="term" value="F:metallocarboxypeptidase activity"/>
    <property type="evidence" value="ECO:0007669"/>
    <property type="project" value="InterPro"/>
</dbReference>
<evidence type="ECO:0000259" key="2">
    <source>
        <dbReference type="PROSITE" id="PS52035"/>
    </source>
</evidence>
<dbReference type="GO" id="GO:0006508">
    <property type="term" value="P:proteolysis"/>
    <property type="evidence" value="ECO:0007669"/>
    <property type="project" value="InterPro"/>
</dbReference>
<keyword evidence="4" id="KW-1185">Reference proteome</keyword>
<dbReference type="GO" id="GO:0008270">
    <property type="term" value="F:zinc ion binding"/>
    <property type="evidence" value="ECO:0007669"/>
    <property type="project" value="InterPro"/>
</dbReference>
<feature type="domain" description="Peptidase M14" evidence="2">
    <location>
        <begin position="26"/>
        <end position="294"/>
    </location>
</feature>
<accession>A0A432ZAB7</accession>
<name>A0A432ZAB7_9GAMM</name>
<organism evidence="3 4">
    <name type="scientific">Pseudidiomarina sediminum</name>
    <dbReference type="NCBI Taxonomy" id="431675"/>
    <lineage>
        <taxon>Bacteria</taxon>
        <taxon>Pseudomonadati</taxon>
        <taxon>Pseudomonadota</taxon>
        <taxon>Gammaproteobacteria</taxon>
        <taxon>Alteromonadales</taxon>
        <taxon>Idiomarinaceae</taxon>
        <taxon>Pseudidiomarina</taxon>
    </lineage>
</organism>
<dbReference type="Gene3D" id="3.40.630.10">
    <property type="entry name" value="Zn peptidases"/>
    <property type="match status" value="1"/>
</dbReference>
<dbReference type="AlphaFoldDB" id="A0A432ZAB7"/>
<protein>
    <submittedName>
        <fullName evidence="3">Peptidase M14</fullName>
    </submittedName>
</protein>
<comment type="caution">
    <text evidence="3">The sequence shown here is derived from an EMBL/GenBank/DDBJ whole genome shotgun (WGS) entry which is preliminary data.</text>
</comment>